<dbReference type="Proteomes" id="UP000434580">
    <property type="component" value="Unassembled WGS sequence"/>
</dbReference>
<dbReference type="PANTHER" id="PTHR33490">
    <property type="entry name" value="BLR5614 PROTEIN-RELATED"/>
    <property type="match status" value="1"/>
</dbReference>
<gene>
    <name evidence="2" type="ORF">DPBNPPHM_00331</name>
</gene>
<dbReference type="InterPro" id="IPR013589">
    <property type="entry name" value="Bac_transglu_N"/>
</dbReference>
<dbReference type="Gene3D" id="3.10.620.30">
    <property type="match status" value="1"/>
</dbReference>
<dbReference type="EMBL" id="CACSII010000001">
    <property type="protein sequence ID" value="CAA0081247.1"/>
    <property type="molecule type" value="Genomic_DNA"/>
</dbReference>
<accession>A0A5S9MXT8</accession>
<protein>
    <recommendedName>
        <fullName evidence="1">Transglutaminase-like domain-containing protein</fullName>
    </recommendedName>
</protein>
<dbReference type="InterPro" id="IPR038765">
    <property type="entry name" value="Papain-like_cys_pep_sf"/>
</dbReference>
<proteinExistence type="predicted"/>
<reference evidence="2 3" key="1">
    <citation type="submission" date="2019-11" db="EMBL/GenBank/DDBJ databases">
        <authorList>
            <person name="Holert J."/>
        </authorList>
    </citation>
    <scope>NUCLEOTIDE SEQUENCE [LARGE SCALE GENOMIC DNA]</scope>
    <source>
        <strain evidence="2">BC5_2</strain>
    </source>
</reference>
<evidence type="ECO:0000313" key="3">
    <source>
        <dbReference type="Proteomes" id="UP000434580"/>
    </source>
</evidence>
<dbReference type="PANTHER" id="PTHR33490:SF7">
    <property type="entry name" value="BLR2979 PROTEIN"/>
    <property type="match status" value="1"/>
</dbReference>
<dbReference type="Pfam" id="PF08379">
    <property type="entry name" value="Bact_transglu_N"/>
    <property type="match status" value="1"/>
</dbReference>
<sequence>MLYRIRHVTEYSYPARVSSCYNVARVCPRDTDRQSLMRHHVYVNPYPATINRREDYFGNLAYHFDIQKPHQDLTITAESDVDVPEGQPYLELDLGMSVAEAREAYLYSNAPDVLCAREFLLDSPMIRRDSALAEYARPSFDDNRPLNAAVRELTGRIFDEFTFDPSFTTVATPLSEVLAHRRGVCQDFAHLQIACLRSLGIPARYVSGYLETLPPLGQKKMVGADATHAWISCFSPQEGWLEFDPTNNTMANHQHIVTAYGRDFFDVTPIKGVIYGGGDIPGLRVSVDVQRLSD</sequence>
<dbReference type="Pfam" id="PF01841">
    <property type="entry name" value="Transglut_core"/>
    <property type="match status" value="1"/>
</dbReference>
<evidence type="ECO:0000259" key="1">
    <source>
        <dbReference type="SMART" id="SM00460"/>
    </source>
</evidence>
<name>A0A5S9MXT8_9GAMM</name>
<dbReference type="InterPro" id="IPR002931">
    <property type="entry name" value="Transglutaminase-like"/>
</dbReference>
<organism evidence="2 3">
    <name type="scientific">BD1-7 clade bacterium</name>
    <dbReference type="NCBI Taxonomy" id="2029982"/>
    <lineage>
        <taxon>Bacteria</taxon>
        <taxon>Pseudomonadati</taxon>
        <taxon>Pseudomonadota</taxon>
        <taxon>Gammaproteobacteria</taxon>
        <taxon>Cellvibrionales</taxon>
        <taxon>Spongiibacteraceae</taxon>
        <taxon>BD1-7 clade</taxon>
    </lineage>
</organism>
<dbReference type="SMART" id="SM00460">
    <property type="entry name" value="TGc"/>
    <property type="match status" value="1"/>
</dbReference>
<dbReference type="SUPFAM" id="SSF54001">
    <property type="entry name" value="Cysteine proteinases"/>
    <property type="match status" value="1"/>
</dbReference>
<feature type="domain" description="Transglutaminase-like" evidence="1">
    <location>
        <begin position="177"/>
        <end position="247"/>
    </location>
</feature>
<dbReference type="OrthoDB" id="5438043at2"/>
<evidence type="ECO:0000313" key="2">
    <source>
        <dbReference type="EMBL" id="CAA0081247.1"/>
    </source>
</evidence>
<dbReference type="AlphaFoldDB" id="A0A5S9MXT8"/>